<dbReference type="SUPFAM" id="SSF75304">
    <property type="entry name" value="Amidase signature (AS) enzymes"/>
    <property type="match status" value="1"/>
</dbReference>
<dbReference type="Pfam" id="PF01425">
    <property type="entry name" value="Amidase"/>
    <property type="match status" value="1"/>
</dbReference>
<dbReference type="OrthoDB" id="6428749at2759"/>
<dbReference type="PANTHER" id="PTHR43372:SF4">
    <property type="entry name" value="FATTY-ACID AMIDE HYDROLASE 2"/>
    <property type="match status" value="1"/>
</dbReference>
<keyword evidence="2" id="KW-0378">Hydrolase</keyword>
<reference evidence="2 3" key="1">
    <citation type="submission" date="2015-07" db="EMBL/GenBank/DDBJ databases">
        <title>The genome of Melipona quadrifasciata.</title>
        <authorList>
            <person name="Pan H."/>
            <person name="Kapheim K."/>
        </authorList>
    </citation>
    <scope>NUCLEOTIDE SEQUENCE [LARGE SCALE GENOMIC DNA]</scope>
    <source>
        <strain evidence="2">0111107301</strain>
        <tissue evidence="2">Whole body</tissue>
    </source>
</reference>
<dbReference type="InterPro" id="IPR052739">
    <property type="entry name" value="FAAH2"/>
</dbReference>
<name>A0A0N0BC86_9HYME</name>
<dbReference type="Gene3D" id="3.90.1300.10">
    <property type="entry name" value="Amidase signature (AS) domain"/>
    <property type="match status" value="1"/>
</dbReference>
<feature type="domain" description="Amidase" evidence="1">
    <location>
        <begin position="147"/>
        <end position="588"/>
    </location>
</feature>
<proteinExistence type="predicted"/>
<sequence>MRPMRSHLHVVGLECAGRANALVELRIVVLVEYLEQIVQINRAKQLNTKVEVNKRVTSPQHFLSVYIIYNAMSMSTKHKDQRNMQSKGQVLNAFHRLVEFFARRICMFIAFLKGPAESQPPIKDLTLLHNATTLALKIRNKQLTSEEVVQSYIDRIKEIQPILNCVVENRFEDALKEAKMCDELLKSENAPSPQVLAKEKPFFGVPFTTKDCIGVAKMKQTAGLTIRKNFVSEHDAEVIRLMRTAGAIPLATTNVSELAMWWETSNCLYGTTKNPYNTRHIVGGSSGGEGCIQAAAGSPLGIGSDIGGSIRIPSYFNGIFGHKPSTGIVSNDGQYPSAQSEDQNRLLSLGPMCRYAQDLLPTLKILAHKNVDLLRLDEKVDISKLKFYYMEDDGGQFLTSAVEPEIREAMRKVVRYLEKAHKVKATKLNIRKMKKSIALWMANMICKGEKDFTYELANRAGHVNIWWEFLKWTLFLSNHTLISLLTAIFERFAVKHGSDKHTKFIQESKDLCREFQDILGEDGVFLYPTHPTAAPMHHEPLIKPFNFSYTGIINVLGLPATACPLGLNKQGLPIGIQVVGGLHQDHLTIAVAEELERGFGGWVPPAIVA</sequence>
<evidence type="ECO:0000313" key="2">
    <source>
        <dbReference type="EMBL" id="KOX68618.1"/>
    </source>
</evidence>
<dbReference type="GO" id="GO:0012505">
    <property type="term" value="C:endomembrane system"/>
    <property type="evidence" value="ECO:0007669"/>
    <property type="project" value="TreeGrafter"/>
</dbReference>
<dbReference type="InterPro" id="IPR023631">
    <property type="entry name" value="Amidase_dom"/>
</dbReference>
<dbReference type="GO" id="GO:0016787">
    <property type="term" value="F:hydrolase activity"/>
    <property type="evidence" value="ECO:0007669"/>
    <property type="project" value="UniProtKB-KW"/>
</dbReference>
<dbReference type="EMBL" id="KQ435922">
    <property type="protein sequence ID" value="KOX68618.1"/>
    <property type="molecule type" value="Genomic_DNA"/>
</dbReference>
<protein>
    <submittedName>
        <fullName evidence="2">Fatty-acid amide hydrolase 2</fullName>
    </submittedName>
</protein>
<dbReference type="PANTHER" id="PTHR43372">
    <property type="entry name" value="FATTY-ACID AMIDE HYDROLASE"/>
    <property type="match status" value="1"/>
</dbReference>
<dbReference type="Proteomes" id="UP000053105">
    <property type="component" value="Unassembled WGS sequence"/>
</dbReference>
<dbReference type="AlphaFoldDB" id="A0A0N0BC86"/>
<keyword evidence="3" id="KW-1185">Reference proteome</keyword>
<accession>A0A0N0BC86</accession>
<evidence type="ECO:0000313" key="3">
    <source>
        <dbReference type="Proteomes" id="UP000053105"/>
    </source>
</evidence>
<dbReference type="InterPro" id="IPR036928">
    <property type="entry name" value="AS_sf"/>
</dbReference>
<evidence type="ECO:0000259" key="1">
    <source>
        <dbReference type="Pfam" id="PF01425"/>
    </source>
</evidence>
<organism evidence="2 3">
    <name type="scientific">Melipona quadrifasciata</name>
    <dbReference type="NCBI Taxonomy" id="166423"/>
    <lineage>
        <taxon>Eukaryota</taxon>
        <taxon>Metazoa</taxon>
        <taxon>Ecdysozoa</taxon>
        <taxon>Arthropoda</taxon>
        <taxon>Hexapoda</taxon>
        <taxon>Insecta</taxon>
        <taxon>Pterygota</taxon>
        <taxon>Neoptera</taxon>
        <taxon>Endopterygota</taxon>
        <taxon>Hymenoptera</taxon>
        <taxon>Apocrita</taxon>
        <taxon>Aculeata</taxon>
        <taxon>Apoidea</taxon>
        <taxon>Anthophila</taxon>
        <taxon>Apidae</taxon>
        <taxon>Melipona</taxon>
    </lineage>
</organism>
<gene>
    <name evidence="2" type="ORF">WN51_04104</name>
</gene>
<dbReference type="STRING" id="166423.A0A0N0BC86"/>